<dbReference type="InterPro" id="IPR036388">
    <property type="entry name" value="WH-like_DNA-bd_sf"/>
</dbReference>
<dbReference type="Gene3D" id="3.40.50.2300">
    <property type="match status" value="1"/>
</dbReference>
<dbReference type="PRINTS" id="PR00038">
    <property type="entry name" value="HTHLUXR"/>
</dbReference>
<dbReference type="Gene3D" id="1.10.10.10">
    <property type="entry name" value="Winged helix-like DNA-binding domain superfamily/Winged helix DNA-binding domain"/>
    <property type="match status" value="1"/>
</dbReference>
<accession>A0A3A3ZN33</accession>
<evidence type="ECO:0000313" key="4">
    <source>
        <dbReference type="Proteomes" id="UP000265614"/>
    </source>
</evidence>
<dbReference type="SUPFAM" id="SSF52172">
    <property type="entry name" value="CheY-like"/>
    <property type="match status" value="1"/>
</dbReference>
<organism evidence="3 4">
    <name type="scientific">Vallicoccus soli</name>
    <dbReference type="NCBI Taxonomy" id="2339232"/>
    <lineage>
        <taxon>Bacteria</taxon>
        <taxon>Bacillati</taxon>
        <taxon>Actinomycetota</taxon>
        <taxon>Actinomycetes</taxon>
        <taxon>Motilibacterales</taxon>
        <taxon>Vallicoccaceae</taxon>
        <taxon>Vallicoccus</taxon>
    </lineage>
</organism>
<dbReference type="GO" id="GO:0003677">
    <property type="term" value="F:DNA binding"/>
    <property type="evidence" value="ECO:0007669"/>
    <property type="project" value="UniProtKB-KW"/>
</dbReference>
<dbReference type="SMART" id="SM00421">
    <property type="entry name" value="HTH_LUXR"/>
    <property type="match status" value="1"/>
</dbReference>
<keyword evidence="1 3" id="KW-0238">DNA-binding</keyword>
<dbReference type="OrthoDB" id="9808843at2"/>
<proteinExistence type="predicted"/>
<evidence type="ECO:0000313" key="3">
    <source>
        <dbReference type="EMBL" id="RJK98201.1"/>
    </source>
</evidence>
<keyword evidence="4" id="KW-1185">Reference proteome</keyword>
<feature type="domain" description="HTH luxR-type" evidence="2">
    <location>
        <begin position="131"/>
        <end position="196"/>
    </location>
</feature>
<gene>
    <name evidence="3" type="ORF">D5H78_04700</name>
</gene>
<protein>
    <submittedName>
        <fullName evidence="3">DNA-binding response regulator</fullName>
    </submittedName>
</protein>
<reference evidence="3 4" key="1">
    <citation type="submission" date="2018-09" db="EMBL/GenBank/DDBJ databases">
        <title>YIM 75000 draft genome.</title>
        <authorList>
            <person name="Tang S."/>
            <person name="Feng Y."/>
        </authorList>
    </citation>
    <scope>NUCLEOTIDE SEQUENCE [LARGE SCALE GENOMIC DNA]</scope>
    <source>
        <strain evidence="3 4">YIM 75000</strain>
    </source>
</reference>
<dbReference type="Proteomes" id="UP000265614">
    <property type="component" value="Unassembled WGS sequence"/>
</dbReference>
<dbReference type="SUPFAM" id="SSF46894">
    <property type="entry name" value="C-terminal effector domain of the bipartite response regulators"/>
    <property type="match status" value="1"/>
</dbReference>
<evidence type="ECO:0000259" key="2">
    <source>
        <dbReference type="PROSITE" id="PS50043"/>
    </source>
</evidence>
<dbReference type="Pfam" id="PF00196">
    <property type="entry name" value="GerE"/>
    <property type="match status" value="1"/>
</dbReference>
<name>A0A3A3ZN33_9ACTN</name>
<dbReference type="InterPro" id="IPR000792">
    <property type="entry name" value="Tscrpt_reg_LuxR_C"/>
</dbReference>
<dbReference type="CDD" id="cd06170">
    <property type="entry name" value="LuxR_C_like"/>
    <property type="match status" value="1"/>
</dbReference>
<dbReference type="InterPro" id="IPR011006">
    <property type="entry name" value="CheY-like_superfamily"/>
</dbReference>
<dbReference type="EMBL" id="QZEZ01000001">
    <property type="protein sequence ID" value="RJK98201.1"/>
    <property type="molecule type" value="Genomic_DNA"/>
</dbReference>
<sequence>MIGNAHHLLLDALAHTLAAVPDFEVVGMAREEAAVVPVAERTSPGVLVLGAAGTGTTGTALARRVLAVRQGCKVVLVAPSPTRGLVEQAGRAGVWAVVPMDASLGHLVRTVRAVSVGCVPMHLPGPRERREPSRECTLTDRERDVLRLTWAGASAKEVAKELCLASGTVRNVTSTALRKLDGRNRFDAARIAQERGWL</sequence>
<dbReference type="AlphaFoldDB" id="A0A3A3ZN33"/>
<dbReference type="PANTHER" id="PTHR43214">
    <property type="entry name" value="TWO-COMPONENT RESPONSE REGULATOR"/>
    <property type="match status" value="1"/>
</dbReference>
<dbReference type="PANTHER" id="PTHR43214:SF42">
    <property type="entry name" value="TRANSCRIPTIONAL REGULATORY PROTEIN DESR"/>
    <property type="match status" value="1"/>
</dbReference>
<dbReference type="InterPro" id="IPR016032">
    <property type="entry name" value="Sig_transdc_resp-reg_C-effctor"/>
</dbReference>
<dbReference type="PROSITE" id="PS50043">
    <property type="entry name" value="HTH_LUXR_2"/>
    <property type="match status" value="1"/>
</dbReference>
<evidence type="ECO:0000256" key="1">
    <source>
        <dbReference type="ARBA" id="ARBA00023125"/>
    </source>
</evidence>
<dbReference type="GO" id="GO:0006355">
    <property type="term" value="P:regulation of DNA-templated transcription"/>
    <property type="evidence" value="ECO:0007669"/>
    <property type="project" value="InterPro"/>
</dbReference>
<comment type="caution">
    <text evidence="3">The sequence shown here is derived from an EMBL/GenBank/DDBJ whole genome shotgun (WGS) entry which is preliminary data.</text>
</comment>
<dbReference type="InterPro" id="IPR039420">
    <property type="entry name" value="WalR-like"/>
</dbReference>